<protein>
    <recommendedName>
        <fullName evidence="3">DUF3375 domain-containing protein</fullName>
    </recommendedName>
</protein>
<dbReference type="AlphaFoldDB" id="A0A931DCJ4"/>
<evidence type="ECO:0008006" key="3">
    <source>
        <dbReference type="Google" id="ProtNLM"/>
    </source>
</evidence>
<evidence type="ECO:0000313" key="2">
    <source>
        <dbReference type="Proteomes" id="UP000625033"/>
    </source>
</evidence>
<dbReference type="RefSeq" id="WP_196836266.1">
    <property type="nucleotide sequence ID" value="NZ_JADOTZ010000001.1"/>
</dbReference>
<proteinExistence type="predicted"/>
<comment type="caution">
    <text evidence="1">The sequence shown here is derived from an EMBL/GenBank/DDBJ whole genome shotgun (WGS) entry which is preliminary data.</text>
</comment>
<dbReference type="Proteomes" id="UP000625033">
    <property type="component" value="Unassembled WGS sequence"/>
</dbReference>
<organism evidence="1 2">
    <name type="scientific">Zhihengliuella flava</name>
    <dbReference type="NCBI Taxonomy" id="1285193"/>
    <lineage>
        <taxon>Bacteria</taxon>
        <taxon>Bacillati</taxon>
        <taxon>Actinomycetota</taxon>
        <taxon>Actinomycetes</taxon>
        <taxon>Micrococcales</taxon>
        <taxon>Micrococcaceae</taxon>
        <taxon>Zhihengliuella</taxon>
    </lineage>
</organism>
<accession>A0A931DCJ4</accession>
<evidence type="ECO:0000313" key="1">
    <source>
        <dbReference type="EMBL" id="MBG6085036.1"/>
    </source>
</evidence>
<sequence>MHVTHPASATWADQQRFRDSAGWKLLSSAPWVAGFLRAEFTTATPRVALESFHASLDAFLKHLRAEQPELPLNEAWMAAQYADSWVKSGFLARPLVDGRFVYEPTAHTARVLRFLDAVAGSGTNLNSSRLSTLLASLESLAHETDPDPEARIRQLEAEIAERQAKLDTLRSGAEPALLTDDDALAAARSILDLAANLPADFKRMRDGVHDMLHAIRQQVMEASVTKGVAVGQVLDSDKQLRSTAEGETFRGFTDFLSDPAQQARFREAVTDILTRDFVEDLTAAERGTIANLLREMRRQAAEVHASYGKLSESLHALIAADDVRDSEALRRSLRAAELAVASSAALTARVPAVPVRLFEPRFATLSHLGIFDPDDHAVPPRLADAPELSAADIHRTPITPAADTAALRAAVADAVHRAGTTASGGEPRAATLETVYSTLEPAHRHLNSVRYLLELARTEPGAELDPSEFETVTVRQVDGSERVAYLPRVAYTEAPTATTRQKETP</sequence>
<name>A0A931DCJ4_9MICC</name>
<reference evidence="1" key="1">
    <citation type="submission" date="2020-11" db="EMBL/GenBank/DDBJ databases">
        <title>Sequencing the genomes of 1000 actinobacteria strains.</title>
        <authorList>
            <person name="Klenk H.-P."/>
        </authorList>
    </citation>
    <scope>NUCLEOTIDE SEQUENCE</scope>
    <source>
        <strain evidence="1">DSM 26152</strain>
    </source>
</reference>
<keyword evidence="2" id="KW-1185">Reference proteome</keyword>
<dbReference type="Pfam" id="PF11855">
    <property type="entry name" value="DUF3375"/>
    <property type="match status" value="1"/>
</dbReference>
<dbReference type="InterPro" id="IPR021804">
    <property type="entry name" value="DUF3375"/>
</dbReference>
<dbReference type="EMBL" id="JADOTZ010000001">
    <property type="protein sequence ID" value="MBG6085036.1"/>
    <property type="molecule type" value="Genomic_DNA"/>
</dbReference>
<gene>
    <name evidence="1" type="ORF">IW252_001803</name>
</gene>